<dbReference type="SMART" id="SM00066">
    <property type="entry name" value="GAL4"/>
    <property type="match status" value="2"/>
</dbReference>
<organism evidence="4 5">
    <name type="scientific">Purpureocillium takamizusanense</name>
    <dbReference type="NCBI Taxonomy" id="2060973"/>
    <lineage>
        <taxon>Eukaryota</taxon>
        <taxon>Fungi</taxon>
        <taxon>Dikarya</taxon>
        <taxon>Ascomycota</taxon>
        <taxon>Pezizomycotina</taxon>
        <taxon>Sordariomycetes</taxon>
        <taxon>Hypocreomycetidae</taxon>
        <taxon>Hypocreales</taxon>
        <taxon>Ophiocordycipitaceae</taxon>
        <taxon>Purpureocillium</taxon>
    </lineage>
</organism>
<sequence>MVGVPGRSKGCSTCRRRKKGCDRRLPSCSQCLRLGLPCGGYSRDLVWVTNVPERGVALGPESQHELRGQPAHEGSKDDEPWVVRYSRPNTQQVGAPGPLFLRRHRLPTEWGPSSCLNCRQRRLSCDESWPECLACSQSGLPCLQPSSASSASVTTPIRPALSAQSLEDRQFYYRFLTAAIPTLPLRSGHLWEQAATMSHSYECLEHAILALGASHLSHSGDANAGTRALHHRIAAIKLFNEQIGYAPTTTADADALFAAIGCLLSQTTLLPDGIVEYMTVTRVAGFVVNMVTPKFPTSIFHIFTPERHVDLLLGMVSERAKDLEIIDSFTASLVLVEEICHMETERRFLSQLRRSIDALPTSAWKACEAFIWALLTPTRFTNEEFTAFLRPGNHVGLILTIHMLLLEYILGQACMGPSEDPKAEFRKLTVMRWTTGLASSLPPRYHAYMRWPLHYCDIMARQDARSLLNP</sequence>
<dbReference type="GeneID" id="72072558"/>
<evidence type="ECO:0000313" key="4">
    <source>
        <dbReference type="EMBL" id="UNI24896.1"/>
    </source>
</evidence>
<dbReference type="Gene3D" id="4.10.240.10">
    <property type="entry name" value="Zn(2)-C6 fungal-type DNA-binding domain"/>
    <property type="match status" value="2"/>
</dbReference>
<evidence type="ECO:0000256" key="2">
    <source>
        <dbReference type="SAM" id="MobiDB-lite"/>
    </source>
</evidence>
<dbReference type="InterPro" id="IPR053157">
    <property type="entry name" value="Sterol_Uptake_Regulator"/>
</dbReference>
<accession>A0A9Q8QTA4</accession>
<dbReference type="InterPro" id="IPR036864">
    <property type="entry name" value="Zn2-C6_fun-type_DNA-bd_sf"/>
</dbReference>
<dbReference type="KEGG" id="ptkz:JDV02_010615"/>
<evidence type="ECO:0000256" key="1">
    <source>
        <dbReference type="ARBA" id="ARBA00023242"/>
    </source>
</evidence>
<proteinExistence type="predicted"/>
<dbReference type="GO" id="GO:0008270">
    <property type="term" value="F:zinc ion binding"/>
    <property type="evidence" value="ECO:0007669"/>
    <property type="project" value="InterPro"/>
</dbReference>
<dbReference type="GO" id="GO:0001228">
    <property type="term" value="F:DNA-binding transcription activator activity, RNA polymerase II-specific"/>
    <property type="evidence" value="ECO:0007669"/>
    <property type="project" value="TreeGrafter"/>
</dbReference>
<dbReference type="Proteomes" id="UP000829364">
    <property type="component" value="Chromosome 13"/>
</dbReference>
<gene>
    <name evidence="4" type="ORF">JDV02_010615</name>
</gene>
<name>A0A9Q8QTA4_9HYPO</name>
<feature type="domain" description="Zn(2)-C6 fungal-type" evidence="3">
    <location>
        <begin position="114"/>
        <end position="142"/>
    </location>
</feature>
<dbReference type="AlphaFoldDB" id="A0A9Q8QTA4"/>
<dbReference type="SUPFAM" id="SSF57701">
    <property type="entry name" value="Zn2/Cys6 DNA-binding domain"/>
    <property type="match status" value="2"/>
</dbReference>
<dbReference type="Pfam" id="PF00172">
    <property type="entry name" value="Zn_clus"/>
    <property type="match status" value="2"/>
</dbReference>
<feature type="domain" description="Zn(2)-C6 fungal-type" evidence="3">
    <location>
        <begin position="10"/>
        <end position="38"/>
    </location>
</feature>
<dbReference type="EMBL" id="CP086366">
    <property type="protein sequence ID" value="UNI24896.1"/>
    <property type="molecule type" value="Genomic_DNA"/>
</dbReference>
<dbReference type="Pfam" id="PF11951">
    <property type="entry name" value="Fungal_trans_2"/>
    <property type="match status" value="1"/>
</dbReference>
<feature type="region of interest" description="Disordered" evidence="2">
    <location>
        <begin position="60"/>
        <end position="79"/>
    </location>
</feature>
<dbReference type="RefSeq" id="XP_047848377.1">
    <property type="nucleotide sequence ID" value="XM_047992363.1"/>
</dbReference>
<dbReference type="PROSITE" id="PS00463">
    <property type="entry name" value="ZN2_CY6_FUNGAL_1"/>
    <property type="match status" value="2"/>
</dbReference>
<dbReference type="PANTHER" id="PTHR47784:SF7">
    <property type="entry name" value="ZN(II)2CYS6 TRANSCRIPTION FACTOR (EUROFUNG)"/>
    <property type="match status" value="1"/>
</dbReference>
<dbReference type="OrthoDB" id="416217at2759"/>
<keyword evidence="1" id="KW-0539">Nucleus</keyword>
<evidence type="ECO:0000313" key="5">
    <source>
        <dbReference type="Proteomes" id="UP000829364"/>
    </source>
</evidence>
<dbReference type="CDD" id="cd00067">
    <property type="entry name" value="GAL4"/>
    <property type="match status" value="2"/>
</dbReference>
<dbReference type="InterPro" id="IPR001138">
    <property type="entry name" value="Zn2Cys6_DnaBD"/>
</dbReference>
<evidence type="ECO:0000259" key="3">
    <source>
        <dbReference type="PROSITE" id="PS50048"/>
    </source>
</evidence>
<reference evidence="4" key="1">
    <citation type="submission" date="2021-11" db="EMBL/GenBank/DDBJ databases">
        <title>Purpureocillium_takamizusanense_genome.</title>
        <authorList>
            <person name="Nguyen N.-H."/>
        </authorList>
    </citation>
    <scope>NUCLEOTIDE SEQUENCE</scope>
    <source>
        <strain evidence="4">PT3</strain>
    </source>
</reference>
<dbReference type="PROSITE" id="PS50048">
    <property type="entry name" value="ZN2_CY6_FUNGAL_2"/>
    <property type="match status" value="2"/>
</dbReference>
<keyword evidence="5" id="KW-1185">Reference proteome</keyword>
<dbReference type="PANTHER" id="PTHR47784">
    <property type="entry name" value="STEROL UPTAKE CONTROL PROTEIN 2"/>
    <property type="match status" value="1"/>
</dbReference>
<protein>
    <recommendedName>
        <fullName evidence="3">Zn(2)-C6 fungal-type domain-containing protein</fullName>
    </recommendedName>
</protein>
<dbReference type="InterPro" id="IPR021858">
    <property type="entry name" value="Fun_TF"/>
</dbReference>